<evidence type="ECO:0000313" key="7">
    <source>
        <dbReference type="EMBL" id="KAH9378531.1"/>
    </source>
</evidence>
<dbReference type="InterPro" id="IPR004343">
    <property type="entry name" value="Plus-3_dom"/>
</dbReference>
<dbReference type="OrthoDB" id="166375at2759"/>
<evidence type="ECO:0000259" key="6">
    <source>
        <dbReference type="PROSITE" id="PS51360"/>
    </source>
</evidence>
<feature type="compositionally biased region" description="Acidic residues" evidence="5">
    <location>
        <begin position="18"/>
        <end position="35"/>
    </location>
</feature>
<dbReference type="Proteomes" id="UP000821853">
    <property type="component" value="Unassembled WGS sequence"/>
</dbReference>
<evidence type="ECO:0000256" key="1">
    <source>
        <dbReference type="ARBA" id="ARBA00004123"/>
    </source>
</evidence>
<protein>
    <recommendedName>
        <fullName evidence="6">Plus3 domain-containing protein</fullName>
    </recommendedName>
</protein>
<dbReference type="SMART" id="SM00719">
    <property type="entry name" value="Plus3"/>
    <property type="match status" value="1"/>
</dbReference>
<evidence type="ECO:0000313" key="8">
    <source>
        <dbReference type="Proteomes" id="UP000821853"/>
    </source>
</evidence>
<comment type="subcellular location">
    <subcellularLocation>
        <location evidence="1">Nucleus</location>
    </subcellularLocation>
</comment>
<dbReference type="EMBL" id="JABSTR010000009">
    <property type="protein sequence ID" value="KAH9378531.1"/>
    <property type="molecule type" value="Genomic_DNA"/>
</dbReference>
<dbReference type="Pfam" id="PF03126">
    <property type="entry name" value="Plus-3"/>
    <property type="match status" value="1"/>
</dbReference>
<evidence type="ECO:0000256" key="4">
    <source>
        <dbReference type="ARBA" id="ARBA00023242"/>
    </source>
</evidence>
<name>A0A9J6GTL3_HAELO</name>
<accession>A0A9J6GTL3</accession>
<keyword evidence="3" id="KW-0804">Transcription</keyword>
<dbReference type="SUPFAM" id="SSF159042">
    <property type="entry name" value="Plus3-like"/>
    <property type="match status" value="1"/>
</dbReference>
<proteinExistence type="predicted"/>
<reference evidence="7 8" key="1">
    <citation type="journal article" date="2020" name="Cell">
        <title>Large-Scale Comparative Analyses of Tick Genomes Elucidate Their Genetic Diversity and Vector Capacities.</title>
        <authorList>
            <consortium name="Tick Genome and Microbiome Consortium (TIGMIC)"/>
            <person name="Jia N."/>
            <person name="Wang J."/>
            <person name="Shi W."/>
            <person name="Du L."/>
            <person name="Sun Y."/>
            <person name="Zhan W."/>
            <person name="Jiang J.F."/>
            <person name="Wang Q."/>
            <person name="Zhang B."/>
            <person name="Ji P."/>
            <person name="Bell-Sakyi L."/>
            <person name="Cui X.M."/>
            <person name="Yuan T.T."/>
            <person name="Jiang B.G."/>
            <person name="Yang W.F."/>
            <person name="Lam T.T."/>
            <person name="Chang Q.C."/>
            <person name="Ding S.J."/>
            <person name="Wang X.J."/>
            <person name="Zhu J.G."/>
            <person name="Ruan X.D."/>
            <person name="Zhao L."/>
            <person name="Wei J.T."/>
            <person name="Ye R.Z."/>
            <person name="Que T.C."/>
            <person name="Du C.H."/>
            <person name="Zhou Y.H."/>
            <person name="Cheng J.X."/>
            <person name="Dai P.F."/>
            <person name="Guo W.B."/>
            <person name="Han X.H."/>
            <person name="Huang E.J."/>
            <person name="Li L.F."/>
            <person name="Wei W."/>
            <person name="Gao Y.C."/>
            <person name="Liu J.Z."/>
            <person name="Shao H.Z."/>
            <person name="Wang X."/>
            <person name="Wang C.C."/>
            <person name="Yang T.C."/>
            <person name="Huo Q.B."/>
            <person name="Li W."/>
            <person name="Chen H.Y."/>
            <person name="Chen S.E."/>
            <person name="Zhou L.G."/>
            <person name="Ni X.B."/>
            <person name="Tian J.H."/>
            <person name="Sheng Y."/>
            <person name="Liu T."/>
            <person name="Pan Y.S."/>
            <person name="Xia L.Y."/>
            <person name="Li J."/>
            <person name="Zhao F."/>
            <person name="Cao W.C."/>
        </authorList>
    </citation>
    <scope>NUCLEOTIDE SEQUENCE [LARGE SCALE GENOMIC DNA]</scope>
    <source>
        <strain evidence="7">HaeL-2018</strain>
    </source>
</reference>
<dbReference type="VEuPathDB" id="VectorBase:HLOH_059873"/>
<dbReference type="AlphaFoldDB" id="A0A9J6GTL3"/>
<comment type="caution">
    <text evidence="7">The sequence shown here is derived from an EMBL/GenBank/DDBJ whole genome shotgun (WGS) entry which is preliminary data.</text>
</comment>
<feature type="domain" description="Plus3" evidence="6">
    <location>
        <begin position="66"/>
        <end position="197"/>
    </location>
</feature>
<keyword evidence="8" id="KW-1185">Reference proteome</keyword>
<dbReference type="GO" id="GO:0003677">
    <property type="term" value="F:DNA binding"/>
    <property type="evidence" value="ECO:0007669"/>
    <property type="project" value="InterPro"/>
</dbReference>
<evidence type="ECO:0000256" key="3">
    <source>
        <dbReference type="ARBA" id="ARBA00023163"/>
    </source>
</evidence>
<feature type="region of interest" description="Disordered" evidence="5">
    <location>
        <begin position="1"/>
        <end position="66"/>
    </location>
</feature>
<evidence type="ECO:0000256" key="5">
    <source>
        <dbReference type="SAM" id="MobiDB-lite"/>
    </source>
</evidence>
<organism evidence="7 8">
    <name type="scientific">Haemaphysalis longicornis</name>
    <name type="common">Bush tick</name>
    <dbReference type="NCBI Taxonomy" id="44386"/>
    <lineage>
        <taxon>Eukaryota</taxon>
        <taxon>Metazoa</taxon>
        <taxon>Ecdysozoa</taxon>
        <taxon>Arthropoda</taxon>
        <taxon>Chelicerata</taxon>
        <taxon>Arachnida</taxon>
        <taxon>Acari</taxon>
        <taxon>Parasitiformes</taxon>
        <taxon>Ixodida</taxon>
        <taxon>Ixodoidea</taxon>
        <taxon>Ixodidae</taxon>
        <taxon>Haemaphysalinae</taxon>
        <taxon>Haemaphysalis</taxon>
    </lineage>
</organism>
<dbReference type="GO" id="GO:1990269">
    <property type="term" value="F:RNA polymerase II C-terminal domain phosphoserine binding"/>
    <property type="evidence" value="ECO:0007669"/>
    <property type="project" value="TreeGrafter"/>
</dbReference>
<dbReference type="InterPro" id="IPR036128">
    <property type="entry name" value="Plus3-like_sf"/>
</dbReference>
<keyword evidence="4" id="KW-0539">Nucleus</keyword>
<dbReference type="PROSITE" id="PS51360">
    <property type="entry name" value="PLUS3"/>
    <property type="match status" value="1"/>
</dbReference>
<keyword evidence="2" id="KW-0805">Transcription regulation</keyword>
<dbReference type="PANTHER" id="PTHR13115">
    <property type="entry name" value="RNA POLYMERASE-ASSOCIATED PROTEIN RTF1 HOMOLOG"/>
    <property type="match status" value="1"/>
</dbReference>
<dbReference type="Gene3D" id="3.90.70.200">
    <property type="entry name" value="Plus-3 domain"/>
    <property type="match status" value="1"/>
</dbReference>
<evidence type="ECO:0000256" key="2">
    <source>
        <dbReference type="ARBA" id="ARBA00023015"/>
    </source>
</evidence>
<dbReference type="PANTHER" id="PTHR13115:SF8">
    <property type="entry name" value="RNA POLYMERASE-ASSOCIATED PROTEIN RTF1 HOMOLOG"/>
    <property type="match status" value="1"/>
</dbReference>
<dbReference type="GO" id="GO:0016593">
    <property type="term" value="C:Cdc73/Paf1 complex"/>
    <property type="evidence" value="ECO:0007669"/>
    <property type="project" value="TreeGrafter"/>
</dbReference>
<gene>
    <name evidence="7" type="ORF">HPB48_011595</name>
</gene>
<sequence>MPPFTSKTDRKLKGSDVYSDDDDDDTSDRYDEEENKCDGGASKQRRSSSSSSSLSEDEDEVDPQIVPIKEEVSKIRRSRHKLDGWVHAQFSAKMVSGFFVRIGIGSNNGRAFYSVAQINNVVETAKVYAVGRSPTKKSLRLKHGKPERVFRLEFVPNVDFTDSELHKGREVMVLERVLCPTTVVVARKLKDVKDALNYQNKESDVEAMVSEKPCFK</sequence>